<gene>
    <name evidence="14" type="ORF">VNO78_10402</name>
</gene>
<evidence type="ECO:0000256" key="6">
    <source>
        <dbReference type="ARBA" id="ARBA00022840"/>
    </source>
</evidence>
<evidence type="ECO:0000256" key="1">
    <source>
        <dbReference type="ARBA" id="ARBA00022614"/>
    </source>
</evidence>
<dbReference type="FunFam" id="3.80.10.10:FF:000101">
    <property type="entry name" value="LRR receptor-like serine/threonine-protein kinase ERECTA"/>
    <property type="match status" value="1"/>
</dbReference>
<organism evidence="14 15">
    <name type="scientific">Psophocarpus tetragonolobus</name>
    <name type="common">Winged bean</name>
    <name type="synonym">Dolichos tetragonolobus</name>
    <dbReference type="NCBI Taxonomy" id="3891"/>
    <lineage>
        <taxon>Eukaryota</taxon>
        <taxon>Viridiplantae</taxon>
        <taxon>Streptophyta</taxon>
        <taxon>Embryophyta</taxon>
        <taxon>Tracheophyta</taxon>
        <taxon>Spermatophyta</taxon>
        <taxon>Magnoliopsida</taxon>
        <taxon>eudicotyledons</taxon>
        <taxon>Gunneridae</taxon>
        <taxon>Pentapetalae</taxon>
        <taxon>rosids</taxon>
        <taxon>fabids</taxon>
        <taxon>Fabales</taxon>
        <taxon>Fabaceae</taxon>
        <taxon>Papilionoideae</taxon>
        <taxon>50 kb inversion clade</taxon>
        <taxon>NPAAA clade</taxon>
        <taxon>indigoferoid/millettioid clade</taxon>
        <taxon>Phaseoleae</taxon>
        <taxon>Psophocarpus</taxon>
    </lineage>
</organism>
<dbReference type="Gene3D" id="3.80.10.10">
    <property type="entry name" value="Ribonuclease Inhibitor"/>
    <property type="match status" value="2"/>
</dbReference>
<keyword evidence="8 12" id="KW-0472">Membrane</keyword>
<keyword evidence="3" id="KW-0732">Signal</keyword>
<dbReference type="SUPFAM" id="SSF52058">
    <property type="entry name" value="L domain-like"/>
    <property type="match status" value="1"/>
</dbReference>
<keyword evidence="2 12" id="KW-0812">Transmembrane</keyword>
<dbReference type="PANTHER" id="PTHR46084">
    <property type="entry name" value="PROTEIN MALE DISCOVERER 2"/>
    <property type="match status" value="1"/>
</dbReference>
<evidence type="ECO:0000256" key="2">
    <source>
        <dbReference type="ARBA" id="ARBA00022692"/>
    </source>
</evidence>
<dbReference type="InterPro" id="IPR013210">
    <property type="entry name" value="LRR_N_plant-typ"/>
</dbReference>
<dbReference type="EMBL" id="JAYMYS010000003">
    <property type="protein sequence ID" value="KAK7399223.1"/>
    <property type="molecule type" value="Genomic_DNA"/>
</dbReference>
<keyword evidence="4" id="KW-0677">Repeat</keyword>
<dbReference type="InterPro" id="IPR000719">
    <property type="entry name" value="Prot_kinase_dom"/>
</dbReference>
<protein>
    <recommendedName>
        <fullName evidence="13">Protein kinase domain-containing protein</fullName>
    </recommendedName>
</protein>
<keyword evidence="5" id="KW-0547">Nucleotide-binding</keyword>
<evidence type="ECO:0000256" key="5">
    <source>
        <dbReference type="ARBA" id="ARBA00022741"/>
    </source>
</evidence>
<evidence type="ECO:0000256" key="7">
    <source>
        <dbReference type="ARBA" id="ARBA00022989"/>
    </source>
</evidence>
<dbReference type="InterPro" id="IPR001245">
    <property type="entry name" value="Ser-Thr/Tyr_kinase_cat_dom"/>
</dbReference>
<dbReference type="SUPFAM" id="SSF56112">
    <property type="entry name" value="Protein kinase-like (PK-like)"/>
    <property type="match status" value="1"/>
</dbReference>
<comment type="subcellular location">
    <subcellularLocation>
        <location evidence="11">Endomembrane system</location>
        <topology evidence="11">Single-pass type I membrane protein</topology>
    </subcellularLocation>
</comment>
<keyword evidence="9" id="KW-0675">Receptor</keyword>
<dbReference type="Proteomes" id="UP001386955">
    <property type="component" value="Unassembled WGS sequence"/>
</dbReference>
<evidence type="ECO:0000256" key="12">
    <source>
        <dbReference type="SAM" id="Phobius"/>
    </source>
</evidence>
<dbReference type="InterPro" id="IPR011009">
    <property type="entry name" value="Kinase-like_dom_sf"/>
</dbReference>
<keyword evidence="6" id="KW-0067">ATP-binding</keyword>
<dbReference type="GO" id="GO:0012505">
    <property type="term" value="C:endomembrane system"/>
    <property type="evidence" value="ECO:0007669"/>
    <property type="project" value="UniProtKB-SubCell"/>
</dbReference>
<evidence type="ECO:0000259" key="13">
    <source>
        <dbReference type="PROSITE" id="PS50011"/>
    </source>
</evidence>
<evidence type="ECO:0000256" key="9">
    <source>
        <dbReference type="ARBA" id="ARBA00023170"/>
    </source>
</evidence>
<comment type="caution">
    <text evidence="14">The sequence shown here is derived from an EMBL/GenBank/DDBJ whole genome shotgun (WGS) entry which is preliminary data.</text>
</comment>
<dbReference type="InterPro" id="IPR001611">
    <property type="entry name" value="Leu-rich_rpt"/>
</dbReference>
<dbReference type="FunFam" id="3.30.200.20:FF:000489">
    <property type="entry name" value="Inactive receptor-like serine/threonine-protein kinase"/>
    <property type="match status" value="1"/>
</dbReference>
<dbReference type="InterPro" id="IPR032675">
    <property type="entry name" value="LRR_dom_sf"/>
</dbReference>
<keyword evidence="7 12" id="KW-1133">Transmembrane helix</keyword>
<evidence type="ECO:0000256" key="4">
    <source>
        <dbReference type="ARBA" id="ARBA00022737"/>
    </source>
</evidence>
<reference evidence="14 15" key="1">
    <citation type="submission" date="2024-01" db="EMBL/GenBank/DDBJ databases">
        <title>The genomes of 5 underutilized Papilionoideae crops provide insights into root nodulation and disease resistanc.</title>
        <authorList>
            <person name="Jiang F."/>
        </authorList>
    </citation>
    <scope>NUCLEOTIDE SEQUENCE [LARGE SCALE GENOMIC DNA]</scope>
    <source>
        <strain evidence="14">DUOXIRENSHENG_FW03</strain>
        <tissue evidence="14">Leaves</tissue>
    </source>
</reference>
<dbReference type="GO" id="GO:0005524">
    <property type="term" value="F:ATP binding"/>
    <property type="evidence" value="ECO:0007669"/>
    <property type="project" value="UniProtKB-KW"/>
</dbReference>
<proteinExistence type="predicted"/>
<dbReference type="AlphaFoldDB" id="A0AAN9SRD5"/>
<feature type="transmembrane region" description="Helical" evidence="12">
    <location>
        <begin position="86"/>
        <end position="107"/>
    </location>
</feature>
<evidence type="ECO:0000313" key="15">
    <source>
        <dbReference type="Proteomes" id="UP001386955"/>
    </source>
</evidence>
<evidence type="ECO:0000256" key="8">
    <source>
        <dbReference type="ARBA" id="ARBA00023136"/>
    </source>
</evidence>
<dbReference type="Pfam" id="PF08263">
    <property type="entry name" value="LRRNT_2"/>
    <property type="match status" value="1"/>
</dbReference>
<keyword evidence="10" id="KW-0325">Glycoprotein</keyword>
<evidence type="ECO:0000256" key="10">
    <source>
        <dbReference type="ARBA" id="ARBA00023180"/>
    </source>
</evidence>
<name>A0AAN9SRD5_PSOTE</name>
<dbReference type="Pfam" id="PF00560">
    <property type="entry name" value="LRR_1"/>
    <property type="match status" value="1"/>
</dbReference>
<dbReference type="Pfam" id="PF07714">
    <property type="entry name" value="PK_Tyr_Ser-Thr"/>
    <property type="match status" value="1"/>
</dbReference>
<dbReference type="PROSITE" id="PS50011">
    <property type="entry name" value="PROTEIN_KINASE_DOM"/>
    <property type="match status" value="1"/>
</dbReference>
<accession>A0AAN9SRD5</accession>
<dbReference type="Gene3D" id="1.10.510.10">
    <property type="entry name" value="Transferase(Phosphotransferase) domain 1"/>
    <property type="match status" value="1"/>
</dbReference>
<dbReference type="Gene3D" id="3.30.200.20">
    <property type="entry name" value="Phosphorylase Kinase, domain 1"/>
    <property type="match status" value="1"/>
</dbReference>
<evidence type="ECO:0000256" key="11">
    <source>
        <dbReference type="ARBA" id="ARBA00046288"/>
    </source>
</evidence>
<feature type="domain" description="Protein kinase" evidence="13">
    <location>
        <begin position="446"/>
        <end position="723"/>
    </location>
</feature>
<dbReference type="GO" id="GO:0004672">
    <property type="term" value="F:protein kinase activity"/>
    <property type="evidence" value="ECO:0007669"/>
    <property type="project" value="InterPro"/>
</dbReference>
<evidence type="ECO:0000313" key="14">
    <source>
        <dbReference type="EMBL" id="KAK7399223.1"/>
    </source>
</evidence>
<sequence length="745" mass="82856">MTRKARIPTSRVTTLKRDTVRIAISSSASHHRLVACQCHPLSPLPSSLFLIPPPLLKSTIYNSITSVHFHNLAKPKFLPFYEKMKLYASLLLLGLVSLLSFVSSVVVPSNEVLALRTFKESVYEDPHMVLSNWNSLDSDPCDWNGVSCTATRDHVIKLNISGSSLKGFLAPEFGKITYLQELIFHGNNLIGVIPKELGMLKSLKVLDLGMNRLSGPIPPEIGNLTQVMKINLQSNGLTGRLPLGLGNLKYLQELRLDRNKLQGSLPGGGSSNFSSNMHGMYASGVNLTGFCRSSQLKVADFSYNFFVGSIPKCLAYLPRSSFQGNCLHIKDIKQRTLVQCAGTSPTQSGPVVNPKYQPANKHVTNHQEASKPAWLLALEIVTGTLVGSLFVIAILTAIQRCNNKSSIIIPWKKSASGKDHMAVHIDSEMLKDVMRYSRQDLEVACEDFSNIIGSSPDSVVYKGTMKGGPEIAVISLCIKEENWTGYLELYFQREVADLARLNHDNTGKLLGYCRDSRPFTRMLVFEYASNGTLYEHLHCYGEGCQLSWTRRMKIVIGIARGLKYLHTEIEPPFTISELNSNAVYLTEDFSPKLVDFESWKTILERSEKNSGSVSSQGAVCVLPSSLEVRHLNIKGNIYAFAVLLLEIISGRPPYCKDKGYLVDWAREYLEMPEVMSYVVDPELKHFRYEDLKAICEVITLCISPDPSARPSMRELCSMLESRIDTTINVELKASSLAWAELALSS</sequence>
<dbReference type="PANTHER" id="PTHR46084:SF19">
    <property type="entry name" value="PROTEIN KINASE DOMAIN-CONTAINING PROTEIN"/>
    <property type="match status" value="1"/>
</dbReference>
<keyword evidence="15" id="KW-1185">Reference proteome</keyword>
<keyword evidence="1" id="KW-0433">Leucine-rich repeat</keyword>
<evidence type="ECO:0000256" key="3">
    <source>
        <dbReference type="ARBA" id="ARBA00022729"/>
    </source>
</evidence>